<dbReference type="SUPFAM" id="SSF52096">
    <property type="entry name" value="ClpP/crotonase"/>
    <property type="match status" value="1"/>
</dbReference>
<evidence type="ECO:0000313" key="1">
    <source>
        <dbReference type="EMBL" id="CAA2102489.1"/>
    </source>
</evidence>
<dbReference type="Pfam" id="PF00574">
    <property type="entry name" value="CLP_protease"/>
    <property type="match status" value="1"/>
</dbReference>
<organism evidence="1">
    <name type="scientific">Variovorax paradoxus</name>
    <dbReference type="NCBI Taxonomy" id="34073"/>
    <lineage>
        <taxon>Bacteria</taxon>
        <taxon>Pseudomonadati</taxon>
        <taxon>Pseudomonadota</taxon>
        <taxon>Betaproteobacteria</taxon>
        <taxon>Burkholderiales</taxon>
        <taxon>Comamonadaceae</taxon>
        <taxon>Variovorax</taxon>
    </lineage>
</organism>
<name>A0A679IQV0_VARPD</name>
<dbReference type="GO" id="GO:0004252">
    <property type="term" value="F:serine-type endopeptidase activity"/>
    <property type="evidence" value="ECO:0007669"/>
    <property type="project" value="UniProtKB-EC"/>
</dbReference>
<accession>A0A679IQV0</accession>
<dbReference type="EMBL" id="LR743507">
    <property type="protein sequence ID" value="CAA2102489.1"/>
    <property type="molecule type" value="Genomic_DNA"/>
</dbReference>
<proteinExistence type="predicted"/>
<sequence>MADIERDRWLSAEEAVEYGLVSRIIQRKTELKG</sequence>
<gene>
    <name evidence="1" type="primary">clpP_2</name>
    <name evidence="1" type="ORF">VVAX_01781</name>
</gene>
<dbReference type="GO" id="GO:0006508">
    <property type="term" value="P:proteolysis"/>
    <property type="evidence" value="ECO:0007669"/>
    <property type="project" value="UniProtKB-KW"/>
</dbReference>
<protein>
    <submittedName>
        <fullName evidence="1">ATP-dependent Clp protease proteolytic subunit</fullName>
        <ecNumber evidence="1">3.4.21.92</ecNumber>
    </submittedName>
</protein>
<dbReference type="EC" id="3.4.21.92" evidence="1"/>
<keyword evidence="1" id="KW-0645">Protease</keyword>
<dbReference type="InterPro" id="IPR029045">
    <property type="entry name" value="ClpP/crotonase-like_dom_sf"/>
</dbReference>
<reference evidence="1" key="1">
    <citation type="submission" date="2019-12" db="EMBL/GenBank/DDBJ databases">
        <authorList>
            <person name="Cremers G."/>
        </authorList>
    </citation>
    <scope>NUCLEOTIDE SEQUENCE</scope>
    <source>
        <strain evidence="1">Vvax</strain>
    </source>
</reference>
<dbReference type="AlphaFoldDB" id="A0A679IQV0"/>
<dbReference type="Gene3D" id="3.90.226.10">
    <property type="entry name" value="2-enoyl-CoA Hydratase, Chain A, domain 1"/>
    <property type="match status" value="1"/>
</dbReference>
<dbReference type="InterPro" id="IPR023562">
    <property type="entry name" value="ClpP/TepA"/>
</dbReference>
<keyword evidence="1" id="KW-0378">Hydrolase</keyword>